<proteinExistence type="predicted"/>
<dbReference type="PROSITE" id="PS51257">
    <property type="entry name" value="PROKAR_LIPOPROTEIN"/>
    <property type="match status" value="1"/>
</dbReference>
<feature type="signal peptide" evidence="1">
    <location>
        <begin position="1"/>
        <end position="17"/>
    </location>
</feature>
<dbReference type="Proteomes" id="UP001152747">
    <property type="component" value="Unassembled WGS sequence"/>
</dbReference>
<dbReference type="AlphaFoldDB" id="A0A9P1N002"/>
<feature type="chain" id="PRO_5040170229" evidence="1">
    <location>
        <begin position="18"/>
        <end position="68"/>
    </location>
</feature>
<sequence>MRLSFLIFFLMFDFSEQQQLLCSFATGCFKKFKIPEKPAPELERAPSKREELGRRMASCWLSQKNNEL</sequence>
<evidence type="ECO:0000256" key="1">
    <source>
        <dbReference type="SAM" id="SignalP"/>
    </source>
</evidence>
<evidence type="ECO:0000313" key="3">
    <source>
        <dbReference type="Proteomes" id="UP001152747"/>
    </source>
</evidence>
<name>A0A9P1N002_9PELO</name>
<evidence type="ECO:0000313" key="2">
    <source>
        <dbReference type="EMBL" id="CAI5442556.1"/>
    </source>
</evidence>
<organism evidence="2 3">
    <name type="scientific">Caenorhabditis angaria</name>
    <dbReference type="NCBI Taxonomy" id="860376"/>
    <lineage>
        <taxon>Eukaryota</taxon>
        <taxon>Metazoa</taxon>
        <taxon>Ecdysozoa</taxon>
        <taxon>Nematoda</taxon>
        <taxon>Chromadorea</taxon>
        <taxon>Rhabditida</taxon>
        <taxon>Rhabditina</taxon>
        <taxon>Rhabditomorpha</taxon>
        <taxon>Rhabditoidea</taxon>
        <taxon>Rhabditidae</taxon>
        <taxon>Peloderinae</taxon>
        <taxon>Caenorhabditis</taxon>
    </lineage>
</organism>
<dbReference type="EMBL" id="CANHGI010000002">
    <property type="protein sequence ID" value="CAI5442556.1"/>
    <property type="molecule type" value="Genomic_DNA"/>
</dbReference>
<accession>A0A9P1N002</accession>
<keyword evidence="3" id="KW-1185">Reference proteome</keyword>
<reference evidence="2" key="1">
    <citation type="submission" date="2022-11" db="EMBL/GenBank/DDBJ databases">
        <authorList>
            <person name="Kikuchi T."/>
        </authorList>
    </citation>
    <scope>NUCLEOTIDE SEQUENCE</scope>
    <source>
        <strain evidence="2">PS1010</strain>
    </source>
</reference>
<gene>
    <name evidence="2" type="ORF">CAMP_LOCUS5193</name>
</gene>
<keyword evidence="1" id="KW-0732">Signal</keyword>
<comment type="caution">
    <text evidence="2">The sequence shown here is derived from an EMBL/GenBank/DDBJ whole genome shotgun (WGS) entry which is preliminary data.</text>
</comment>
<protein>
    <submittedName>
        <fullName evidence="2">Uncharacterized protein</fullName>
    </submittedName>
</protein>